<dbReference type="NCBIfam" id="TIGR02937">
    <property type="entry name" value="sigma70-ECF"/>
    <property type="match status" value="1"/>
</dbReference>
<dbReference type="InterPro" id="IPR014327">
    <property type="entry name" value="RNA_pol_sigma70_bacteroid"/>
</dbReference>
<dbReference type="InterPro" id="IPR007627">
    <property type="entry name" value="RNA_pol_sigma70_r2"/>
</dbReference>
<evidence type="ECO:0000256" key="3">
    <source>
        <dbReference type="ARBA" id="ARBA00023082"/>
    </source>
</evidence>
<dbReference type="InterPro" id="IPR013324">
    <property type="entry name" value="RNA_pol_sigma_r3/r4-like"/>
</dbReference>
<dbReference type="Gene3D" id="1.10.10.10">
    <property type="entry name" value="Winged helix-like DNA-binding domain superfamily/Winged helix DNA-binding domain"/>
    <property type="match status" value="1"/>
</dbReference>
<dbReference type="Gene3D" id="1.10.1740.10">
    <property type="match status" value="1"/>
</dbReference>
<name>A0ABV2T413_9BACT</name>
<evidence type="ECO:0000259" key="6">
    <source>
        <dbReference type="Pfam" id="PF08281"/>
    </source>
</evidence>
<dbReference type="InterPro" id="IPR013249">
    <property type="entry name" value="RNA_pol_sigma70_r4_t2"/>
</dbReference>
<dbReference type="PANTHER" id="PTHR43133">
    <property type="entry name" value="RNA POLYMERASE ECF-TYPE SIGMA FACTO"/>
    <property type="match status" value="1"/>
</dbReference>
<dbReference type="Proteomes" id="UP001549749">
    <property type="component" value="Unassembled WGS sequence"/>
</dbReference>
<organism evidence="7 8">
    <name type="scientific">Chitinophaga defluvii</name>
    <dbReference type="NCBI Taxonomy" id="3163343"/>
    <lineage>
        <taxon>Bacteria</taxon>
        <taxon>Pseudomonadati</taxon>
        <taxon>Bacteroidota</taxon>
        <taxon>Chitinophagia</taxon>
        <taxon>Chitinophagales</taxon>
        <taxon>Chitinophagaceae</taxon>
        <taxon>Chitinophaga</taxon>
    </lineage>
</organism>
<gene>
    <name evidence="7" type="ORF">ABR189_06880</name>
</gene>
<evidence type="ECO:0000313" key="7">
    <source>
        <dbReference type="EMBL" id="MET6997085.1"/>
    </source>
</evidence>
<dbReference type="Pfam" id="PF04542">
    <property type="entry name" value="Sigma70_r2"/>
    <property type="match status" value="1"/>
</dbReference>
<protein>
    <submittedName>
        <fullName evidence="7">RNA polymerase sigma-70 factor</fullName>
    </submittedName>
</protein>
<comment type="caution">
    <text evidence="7">The sequence shown here is derived from an EMBL/GenBank/DDBJ whole genome shotgun (WGS) entry which is preliminary data.</text>
</comment>
<dbReference type="SUPFAM" id="SSF88946">
    <property type="entry name" value="Sigma2 domain of RNA polymerase sigma factors"/>
    <property type="match status" value="1"/>
</dbReference>
<evidence type="ECO:0000256" key="2">
    <source>
        <dbReference type="ARBA" id="ARBA00023015"/>
    </source>
</evidence>
<feature type="domain" description="RNA polymerase sigma-70 region 2" evidence="5">
    <location>
        <begin position="24"/>
        <end position="91"/>
    </location>
</feature>
<dbReference type="InterPro" id="IPR014284">
    <property type="entry name" value="RNA_pol_sigma-70_dom"/>
</dbReference>
<proteinExistence type="inferred from homology"/>
<evidence type="ECO:0000259" key="5">
    <source>
        <dbReference type="Pfam" id="PF04542"/>
    </source>
</evidence>
<evidence type="ECO:0000256" key="4">
    <source>
        <dbReference type="ARBA" id="ARBA00023163"/>
    </source>
</evidence>
<dbReference type="RefSeq" id="WP_354659725.1">
    <property type="nucleotide sequence ID" value="NZ_JBEXAC010000001.1"/>
</dbReference>
<dbReference type="SUPFAM" id="SSF88659">
    <property type="entry name" value="Sigma3 and sigma4 domains of RNA polymerase sigma factors"/>
    <property type="match status" value="1"/>
</dbReference>
<dbReference type="InterPro" id="IPR039425">
    <property type="entry name" value="RNA_pol_sigma-70-like"/>
</dbReference>
<dbReference type="NCBIfam" id="TIGR02985">
    <property type="entry name" value="Sig70_bacteroi1"/>
    <property type="match status" value="1"/>
</dbReference>
<keyword evidence="2" id="KW-0805">Transcription regulation</keyword>
<accession>A0ABV2T413</accession>
<keyword evidence="8" id="KW-1185">Reference proteome</keyword>
<evidence type="ECO:0000313" key="8">
    <source>
        <dbReference type="Proteomes" id="UP001549749"/>
    </source>
</evidence>
<dbReference type="InterPro" id="IPR036388">
    <property type="entry name" value="WH-like_DNA-bd_sf"/>
</dbReference>
<sequence length="193" mass="22308">MNALKDNELLLAFHGGDEKAFNQLFARYRNQLFTYLFKITKSRETAEEIVLDVFLKIWSGREMAPQITNFEAFLFRVAHNKAYDFLRAAQRSILLKRDISEAILLSSDETADEKLLNRDVNQTLKTAVDQLSPQRQLVFELSREQGLNYDEIAARLQLSRNTVRNHLSASLQFIRTYLAQGLEIVILLLSIAR</sequence>
<reference evidence="7 8" key="1">
    <citation type="submission" date="2024-06" db="EMBL/GenBank/DDBJ databases">
        <title>Chitinophaga defluvii sp. nov., isolated from municipal sewage.</title>
        <authorList>
            <person name="Zhang L."/>
        </authorList>
    </citation>
    <scope>NUCLEOTIDE SEQUENCE [LARGE SCALE GENOMIC DNA]</scope>
    <source>
        <strain evidence="7 8">H8</strain>
    </source>
</reference>
<comment type="similarity">
    <text evidence="1">Belongs to the sigma-70 factor family. ECF subfamily.</text>
</comment>
<keyword evidence="3" id="KW-0731">Sigma factor</keyword>
<dbReference type="PANTHER" id="PTHR43133:SF46">
    <property type="entry name" value="RNA POLYMERASE SIGMA-70 FACTOR ECF SUBFAMILY"/>
    <property type="match status" value="1"/>
</dbReference>
<dbReference type="InterPro" id="IPR013325">
    <property type="entry name" value="RNA_pol_sigma_r2"/>
</dbReference>
<dbReference type="EMBL" id="JBEXAC010000001">
    <property type="protein sequence ID" value="MET6997085.1"/>
    <property type="molecule type" value="Genomic_DNA"/>
</dbReference>
<keyword evidence="4" id="KW-0804">Transcription</keyword>
<dbReference type="Pfam" id="PF08281">
    <property type="entry name" value="Sigma70_r4_2"/>
    <property type="match status" value="1"/>
</dbReference>
<feature type="domain" description="RNA polymerase sigma factor 70 region 4 type 2" evidence="6">
    <location>
        <begin position="124"/>
        <end position="172"/>
    </location>
</feature>
<evidence type="ECO:0000256" key="1">
    <source>
        <dbReference type="ARBA" id="ARBA00010641"/>
    </source>
</evidence>